<evidence type="ECO:0000313" key="2">
    <source>
        <dbReference type="Proteomes" id="UP000288805"/>
    </source>
</evidence>
<dbReference type="InterPro" id="IPR010775">
    <property type="entry name" value="DUF1365"/>
</dbReference>
<accession>A0A438DHG4</accession>
<dbReference type="EMBL" id="QGNW01001619">
    <property type="protein sequence ID" value="RVW34914.1"/>
    <property type="molecule type" value="Genomic_DNA"/>
</dbReference>
<dbReference type="PANTHER" id="PTHR33973">
    <property type="entry name" value="OS07G0153300 PROTEIN"/>
    <property type="match status" value="1"/>
</dbReference>
<evidence type="ECO:0000313" key="1">
    <source>
        <dbReference type="EMBL" id="RVW34914.1"/>
    </source>
</evidence>
<reference evidence="1 2" key="1">
    <citation type="journal article" date="2018" name="PLoS Genet.">
        <title>Population sequencing reveals clonal diversity and ancestral inbreeding in the grapevine cultivar Chardonnay.</title>
        <authorList>
            <person name="Roach M.J."/>
            <person name="Johnson D.L."/>
            <person name="Bohlmann J."/>
            <person name="van Vuuren H.J."/>
            <person name="Jones S.J."/>
            <person name="Pretorius I.S."/>
            <person name="Schmidt S.A."/>
            <person name="Borneman A.R."/>
        </authorList>
    </citation>
    <scope>NUCLEOTIDE SEQUENCE [LARGE SCALE GENOMIC DNA]</scope>
    <source>
        <strain evidence="2">cv. Chardonnay</strain>
        <tissue evidence="1">Leaf</tissue>
    </source>
</reference>
<gene>
    <name evidence="1" type="ORF">CK203_104876</name>
</gene>
<dbReference type="Pfam" id="PF07103">
    <property type="entry name" value="DUF1365"/>
    <property type="match status" value="1"/>
</dbReference>
<organism evidence="1 2">
    <name type="scientific">Vitis vinifera</name>
    <name type="common">Grape</name>
    <dbReference type="NCBI Taxonomy" id="29760"/>
    <lineage>
        <taxon>Eukaryota</taxon>
        <taxon>Viridiplantae</taxon>
        <taxon>Streptophyta</taxon>
        <taxon>Embryophyta</taxon>
        <taxon>Tracheophyta</taxon>
        <taxon>Spermatophyta</taxon>
        <taxon>Magnoliopsida</taxon>
        <taxon>eudicotyledons</taxon>
        <taxon>Gunneridae</taxon>
        <taxon>Pentapetalae</taxon>
        <taxon>rosids</taxon>
        <taxon>Vitales</taxon>
        <taxon>Vitaceae</taxon>
        <taxon>Viteae</taxon>
        <taxon>Vitis</taxon>
    </lineage>
</organism>
<dbReference type="AlphaFoldDB" id="A0A438DHG4"/>
<dbReference type="PANTHER" id="PTHR33973:SF4">
    <property type="entry name" value="OS07G0153300 PROTEIN"/>
    <property type="match status" value="1"/>
</dbReference>
<name>A0A438DHG4_VITVI</name>
<protein>
    <submittedName>
        <fullName evidence="1">Uncharacterized protein</fullName>
    </submittedName>
</protein>
<comment type="caution">
    <text evidence="1">The sequence shown here is derived from an EMBL/GenBank/DDBJ whole genome shotgun (WGS) entry which is preliminary data.</text>
</comment>
<dbReference type="Proteomes" id="UP000288805">
    <property type="component" value="Unassembled WGS sequence"/>
</dbReference>
<proteinExistence type="predicted"/>
<sequence>MELFYLLCSILSAFFTSLVLSCLLPFRALLRCLCSSRSVGSSAATGEDPVSLYEGTVWHERRRPVHHSFRYAVRYALVDIDSAPNVLPDHLSGDEARRIAEPPGQCTG</sequence>